<protein>
    <submittedName>
        <fullName evidence="1">Uncharacterized protein</fullName>
    </submittedName>
</protein>
<comment type="caution">
    <text evidence="1">The sequence shown here is derived from an EMBL/GenBank/DDBJ whole genome shotgun (WGS) entry which is preliminary data.</text>
</comment>
<proteinExistence type="predicted"/>
<name>A0ACC1CW71_9NEOP</name>
<accession>A0ACC1CW71</accession>
<keyword evidence="2" id="KW-1185">Reference proteome</keyword>
<evidence type="ECO:0000313" key="2">
    <source>
        <dbReference type="Proteomes" id="UP000824533"/>
    </source>
</evidence>
<evidence type="ECO:0000313" key="1">
    <source>
        <dbReference type="EMBL" id="KAJ0175734.1"/>
    </source>
</evidence>
<dbReference type="EMBL" id="CM034401">
    <property type="protein sequence ID" value="KAJ0175734.1"/>
    <property type="molecule type" value="Genomic_DNA"/>
</dbReference>
<sequence length="190" mass="20666">MVLALLKLFCLCIGLLSRIVKGYGDLLPKACYAALCDDVISGCDNFPNNVLNCDGLQFQPANGTDGEEAMSLNGYIDILATLDEGVTMVLEVTKETEVGDEPVSSFALDICESLQNEDAPWSDVVKEMKMTSCPIEVGKYYLSNLVLSLGGMELTQNMCGDYQAKISMIKEAEELSCHIMSLVVHEVSCK</sequence>
<dbReference type="Proteomes" id="UP000824533">
    <property type="component" value="Linkage Group LG15"/>
</dbReference>
<organism evidence="1 2">
    <name type="scientific">Dendrolimus kikuchii</name>
    <dbReference type="NCBI Taxonomy" id="765133"/>
    <lineage>
        <taxon>Eukaryota</taxon>
        <taxon>Metazoa</taxon>
        <taxon>Ecdysozoa</taxon>
        <taxon>Arthropoda</taxon>
        <taxon>Hexapoda</taxon>
        <taxon>Insecta</taxon>
        <taxon>Pterygota</taxon>
        <taxon>Neoptera</taxon>
        <taxon>Endopterygota</taxon>
        <taxon>Lepidoptera</taxon>
        <taxon>Glossata</taxon>
        <taxon>Ditrysia</taxon>
        <taxon>Bombycoidea</taxon>
        <taxon>Lasiocampidae</taxon>
        <taxon>Dendrolimus</taxon>
    </lineage>
</organism>
<gene>
    <name evidence="1" type="ORF">K1T71_008893</name>
</gene>
<reference evidence="1 2" key="1">
    <citation type="journal article" date="2021" name="Front. Genet.">
        <title>Chromosome-Level Genome Assembly Reveals Significant Gene Expansion in the Toll and IMD Signaling Pathways of Dendrolimus kikuchii.</title>
        <authorList>
            <person name="Zhou J."/>
            <person name="Wu P."/>
            <person name="Xiong Z."/>
            <person name="Liu N."/>
            <person name="Zhao N."/>
            <person name="Ji M."/>
            <person name="Qiu Y."/>
            <person name="Yang B."/>
        </authorList>
    </citation>
    <scope>NUCLEOTIDE SEQUENCE [LARGE SCALE GENOMIC DNA]</scope>
    <source>
        <strain evidence="1">Ann1</strain>
    </source>
</reference>